<dbReference type="InterPro" id="IPR028222">
    <property type="entry name" value="AP5Z1"/>
</dbReference>
<evidence type="ECO:0000259" key="2">
    <source>
        <dbReference type="Pfam" id="PF14764"/>
    </source>
</evidence>
<feature type="compositionally biased region" description="Basic and acidic residues" evidence="1">
    <location>
        <begin position="1715"/>
        <end position="1729"/>
    </location>
</feature>
<feature type="region of interest" description="Disordered" evidence="1">
    <location>
        <begin position="1910"/>
        <end position="1950"/>
    </location>
</feature>
<proteinExistence type="predicted"/>
<dbReference type="PANTHER" id="PTHR46488:SF1">
    <property type="entry name" value="AP-5 COMPLEX SUBUNIT ZETA-1"/>
    <property type="match status" value="1"/>
</dbReference>
<feature type="compositionally biased region" description="Basic and acidic residues" evidence="1">
    <location>
        <begin position="457"/>
        <end position="467"/>
    </location>
</feature>
<evidence type="ECO:0000313" key="4">
    <source>
        <dbReference type="EMBL" id="KAF4638595.1"/>
    </source>
</evidence>
<protein>
    <submittedName>
        <fullName evidence="4">Uncharacterized protein</fullName>
    </submittedName>
</protein>
<evidence type="ECO:0000259" key="3">
    <source>
        <dbReference type="Pfam" id="PF25154"/>
    </source>
</evidence>
<accession>A0A7J6JTX0</accession>
<feature type="compositionally biased region" description="Basic and acidic residues" evidence="1">
    <location>
        <begin position="1672"/>
        <end position="1684"/>
    </location>
</feature>
<feature type="compositionally biased region" description="Low complexity" evidence="1">
    <location>
        <begin position="901"/>
        <end position="926"/>
    </location>
</feature>
<organism evidence="4 5">
    <name type="scientific">Toxoplasma gondii</name>
    <dbReference type="NCBI Taxonomy" id="5811"/>
    <lineage>
        <taxon>Eukaryota</taxon>
        <taxon>Sar</taxon>
        <taxon>Alveolata</taxon>
        <taxon>Apicomplexa</taxon>
        <taxon>Conoidasida</taxon>
        <taxon>Coccidia</taxon>
        <taxon>Eucoccidiorida</taxon>
        <taxon>Eimeriorina</taxon>
        <taxon>Sarcocystidae</taxon>
        <taxon>Toxoplasma</taxon>
    </lineage>
</organism>
<dbReference type="PANTHER" id="PTHR46488">
    <property type="entry name" value="AP-5 COMPLEX SUBUNIT ZETA-1"/>
    <property type="match status" value="1"/>
</dbReference>
<feature type="compositionally biased region" description="Acidic residues" evidence="1">
    <location>
        <begin position="1685"/>
        <end position="1695"/>
    </location>
</feature>
<feature type="domain" description="AP-5 complex subunit zeta-1 ARM repeats" evidence="2">
    <location>
        <begin position="1169"/>
        <end position="1283"/>
    </location>
</feature>
<feature type="compositionally biased region" description="Low complexity" evidence="1">
    <location>
        <begin position="1660"/>
        <end position="1671"/>
    </location>
</feature>
<reference evidence="4 5" key="1">
    <citation type="submission" date="2020-03" db="EMBL/GenBank/DDBJ databases">
        <title>Genome sequence of Toxoplasma gondii RH-88 strain.</title>
        <authorList>
            <person name="Lorenzi H.A."/>
            <person name="Venepally P."/>
            <person name="Rozenberg A."/>
            <person name="Sibley D."/>
        </authorList>
    </citation>
    <scope>NUCLEOTIDE SEQUENCE [LARGE SCALE GENOMIC DNA]</scope>
    <source>
        <strain evidence="4 5">RH-88</strain>
    </source>
</reference>
<name>A0A7J6JTX0_TOXGO</name>
<comment type="caution">
    <text evidence="4">The sequence shown here is derived from an EMBL/GenBank/DDBJ whole genome shotgun (WGS) entry which is preliminary data.</text>
</comment>
<feature type="region of interest" description="Disordered" evidence="1">
    <location>
        <begin position="401"/>
        <end position="441"/>
    </location>
</feature>
<feature type="region of interest" description="Disordered" evidence="1">
    <location>
        <begin position="457"/>
        <end position="477"/>
    </location>
</feature>
<evidence type="ECO:0000256" key="1">
    <source>
        <dbReference type="SAM" id="MobiDB-lite"/>
    </source>
</evidence>
<feature type="compositionally biased region" description="Acidic residues" evidence="1">
    <location>
        <begin position="739"/>
        <end position="773"/>
    </location>
</feature>
<sequence>MTTASGFVPALVGVLEGLAAALQHQHRSRAAFPSHASASLLEVSAMLRHLHAFLLTNMFTPELIADPVHNRSASYLRSLIHRVQLDLYALFVSSAEFADLPTRLLAAMLLKSLASISPSSPPSPFAGALTDATPGARGAPASLVLSALGPSPVAAAPRKASEVSPPALRFVSFDVSLGGEREPPHTLDARLCSLRAAAADGSAGALGATEAVPAPRPGGAGGPAAAFGHLPGFFFSNFGGNMALYSPHHLGVFLGLLAELTPPDLLAANVENFVAWITWPPPHTHATGNHVGVAGRQGVASGGRPGGPEEAGDANAFASARAPPRGTLSRRGERLAEGRREKGDENEPAELSGRGAGGVEAASHREGVCGVSQSPQTSSFASQAALHSKASRPSILTSLFPSSASSVSSSSARHPSHRVGPEGDGMQATPPAAEKPQRSASRLLHSPAVARLFAHAETPREASREESGDAPPAPLSTGFVFAPPVGHGARGGVSELSQLPLALRQAALGCLLSLLQRCFCESGDAFSVVGRRSLFARSACFAASRASSLGWASAESGGEAWRVEAASCVGGDRVPVEDFWVQTLCRAVRRVEAWSVELLVSPQSEGPAEESQGKWTLLRSFWRGEKRGTAILEADGKPCREMFTCLCVAEDFTDEHRLSIQFFSAIYAWMVTVYHRQIAFERQKQIGEEAVFKLIHFGFLPRSSLQPSGTSFSSSSLAHESRSASALLKRRVWQSAPNEGEEEGEEEEDGGEGGEEGGEEDEAEGAAEKEEEEEKRTDAQAEERGGVDGEEKVEGTAEQNDEEFRQEANEKREEAGVHDLVQRLVQMTRRFDVERSMLASVTTRGVEGEEEREAGDSSEASVGSSCGGRGSASLPGREASNAESDFASSDPPGLHSDLSSRRPCSRASSSSSRHSICPPHSASPASSPDPPAPQTSPRVAASPSAQLSASSAVCVGAAAPGGVSLLRRLLPLDRRFLAAVAAHCIRLLSQLELQQSLRRLQVLRMREKSEKPSFAASLPPWALLWKRTDSRKDILARFASSLAANSAPSSSANFAAFAASSSLSSSVSPSLPSSPLPSASAPSALSRSDDERAETPSASLFAKTAAAAFATSRYSHRQQGAALSREGDGEKKHKNPFADGGVQIGGAEVWRLGQRAGISEAVWELQMADAVGTEAMRILDLVCQSDSQYVATVFPTIKRVCERTLAGVGGLHLFTCVFHFYLHHQPNQLLSLDTFVQQYVTHLGLHYRSVLLSMNALTFLNNNMQALVVKTSIFTRYFPVIFKLVAYHPRVSGSLLLPLLPAIVGPGTLMEVLHSLLDLPLTASFLERFDADGASAAAFFAPSFFSSSGEVCAGAAALSVSTADGACPLLRALKAYLLRNEAGGHSVIWEAEDNAAVLASIDSLWRRLPITSRLSAVCKVVPAVLQVYFRVVLEDAPPFYIEKVLRVLLERFLMLCPVAFYMDALNRLFLSMILKIFQRHPTFVITLRTQILHAVYRHLTVRGALLSRHLCWVMGEYSSPHLLTESGARWTEGTASEEGEESALPLASTSRSPGSACSPSSLRSATQTAAAIFAGFFDALESLAYEAIVSVGPTANTPASLPSLYSSGRSPLRAFPAPRGFRGRVSPGEACAAVGAQRAGVGLSPGAGDTAQSAGDDVWGGARPSGAAGPGERARSEIRLLRSSDEEETDSEDLSDFSSSDESSISEEEQEGEDDRIPSEEREDEAHREELRRVFTPSFICVLITAMTKFALRYPQFMPRVVLCFSKLTSCFSTAEYASVRARVEACLHMTSNSSACASILQARVPAVSLHAGLLDSTGADRRAAALDFNAVQIPHLQCLSHYCHTPYNFVPGPRLHLFELPSYSVPHHAGGAGVQAFLARRLFTGPSHTARQSLPGSFPQWRDPRSGKDCFSMPYQGSHDSLPSPREQSRDAASLSDQESSIVLTDTGSHARRRATCRLRNSRPDEHEGEDLGETSACFNEDADSWPVPVSRTLEADAADDEDLPGCLFSQPPVTQTAPVALSAWFSSVTLSPLLNQRVHTGCSTDSVARKKSWLRRWSPPSNLETTEVSSTVPENKRCALDYSPEGRALKLLHALMGVLLYKSTIFPEVRQCNRSAPQFHKGGGNGVANASY</sequence>
<dbReference type="Pfam" id="PF14764">
    <property type="entry name" value="SPG48"/>
    <property type="match status" value="1"/>
</dbReference>
<feature type="region of interest" description="Disordered" evidence="1">
    <location>
        <begin position="1119"/>
        <end position="1138"/>
    </location>
</feature>
<feature type="compositionally biased region" description="Low complexity" evidence="1">
    <location>
        <begin position="401"/>
        <end position="413"/>
    </location>
</feature>
<dbReference type="Pfam" id="PF25154">
    <property type="entry name" value="TPR_AP5Z1_C"/>
    <property type="match status" value="1"/>
</dbReference>
<feature type="compositionally biased region" description="Low complexity" evidence="1">
    <location>
        <begin position="1548"/>
        <end position="1559"/>
    </location>
</feature>
<dbReference type="Proteomes" id="UP000557509">
    <property type="component" value="Unassembled WGS sequence"/>
</dbReference>
<dbReference type="GO" id="GO:0044599">
    <property type="term" value="C:AP-5 adaptor complex"/>
    <property type="evidence" value="ECO:0007669"/>
    <property type="project" value="InterPro"/>
</dbReference>
<dbReference type="EMBL" id="JAAUHK010000197">
    <property type="protein sequence ID" value="KAF4638595.1"/>
    <property type="molecule type" value="Genomic_DNA"/>
</dbReference>
<dbReference type="InterPro" id="IPR056856">
    <property type="entry name" value="TPR_AP5Z1_C"/>
</dbReference>
<feature type="region of interest" description="Disordered" evidence="1">
    <location>
        <begin position="1643"/>
        <end position="1729"/>
    </location>
</feature>
<gene>
    <name evidence="4" type="ORF">TGRH88_062030</name>
</gene>
<feature type="region of interest" description="Disordered" evidence="1">
    <location>
        <begin position="1530"/>
        <end position="1559"/>
    </location>
</feature>
<feature type="compositionally biased region" description="Low complexity" evidence="1">
    <location>
        <begin position="1069"/>
        <end position="1086"/>
    </location>
</feature>
<feature type="region of interest" description="Disordered" evidence="1">
    <location>
        <begin position="728"/>
        <end position="943"/>
    </location>
</feature>
<keyword evidence="5" id="KW-1185">Reference proteome</keyword>
<feature type="compositionally biased region" description="Basic and acidic residues" evidence="1">
    <location>
        <begin position="330"/>
        <end position="345"/>
    </location>
</feature>
<feature type="domain" description="AP-5 complex subunit zeta-1 C-terminal TPR" evidence="3">
    <location>
        <begin position="1298"/>
        <end position="1520"/>
    </location>
</feature>
<feature type="region of interest" description="Disordered" evidence="1">
    <location>
        <begin position="1069"/>
        <end position="1093"/>
    </location>
</feature>
<feature type="region of interest" description="Disordered" evidence="1">
    <location>
        <begin position="287"/>
        <end position="375"/>
    </location>
</feature>
<feature type="compositionally biased region" description="Polar residues" evidence="1">
    <location>
        <begin position="1936"/>
        <end position="1949"/>
    </location>
</feature>
<feature type="compositionally biased region" description="Acidic residues" evidence="1">
    <location>
        <begin position="1704"/>
        <end position="1714"/>
    </location>
</feature>
<dbReference type="VEuPathDB" id="ToxoDB:TGME49_248150"/>
<evidence type="ECO:0000313" key="5">
    <source>
        <dbReference type="Proteomes" id="UP000557509"/>
    </source>
</evidence>
<feature type="compositionally biased region" description="Basic and acidic residues" evidence="1">
    <location>
        <begin position="774"/>
        <end position="795"/>
    </location>
</feature>
<feature type="compositionally biased region" description="Basic and acidic residues" evidence="1">
    <location>
        <begin position="802"/>
        <end position="821"/>
    </location>
</feature>
<dbReference type="InterPro" id="IPR055450">
    <property type="entry name" value="AP5Z1_ARM"/>
</dbReference>